<evidence type="ECO:0000313" key="1">
    <source>
        <dbReference type="EMBL" id="KAK9694915.1"/>
    </source>
</evidence>
<dbReference type="Proteomes" id="UP001458880">
    <property type="component" value="Unassembled WGS sequence"/>
</dbReference>
<keyword evidence="2" id="KW-1185">Reference proteome</keyword>
<proteinExistence type="predicted"/>
<accession>A0AAW1IXJ1</accession>
<sequence length="101" mass="11801">MYKHKIETLTEQYQESEKVKKDAETKASKVTSHFRVLQNTVKCMGQKWGDEKEELVKSHKEMHATLIRELNAERQALDISWLFTISLHILHELVLPDLVAV</sequence>
<dbReference type="EMBL" id="JASPKY010000498">
    <property type="protein sequence ID" value="KAK9694915.1"/>
    <property type="molecule type" value="Genomic_DNA"/>
</dbReference>
<organism evidence="1 2">
    <name type="scientific">Popillia japonica</name>
    <name type="common">Japanese beetle</name>
    <dbReference type="NCBI Taxonomy" id="7064"/>
    <lineage>
        <taxon>Eukaryota</taxon>
        <taxon>Metazoa</taxon>
        <taxon>Ecdysozoa</taxon>
        <taxon>Arthropoda</taxon>
        <taxon>Hexapoda</taxon>
        <taxon>Insecta</taxon>
        <taxon>Pterygota</taxon>
        <taxon>Neoptera</taxon>
        <taxon>Endopterygota</taxon>
        <taxon>Coleoptera</taxon>
        <taxon>Polyphaga</taxon>
        <taxon>Scarabaeiformia</taxon>
        <taxon>Scarabaeidae</taxon>
        <taxon>Rutelinae</taxon>
        <taxon>Popillia</taxon>
    </lineage>
</organism>
<name>A0AAW1IXJ1_POPJA</name>
<reference evidence="1 2" key="1">
    <citation type="journal article" date="2024" name="BMC Genomics">
        <title>De novo assembly and annotation of Popillia japonica's genome with initial clues to its potential as an invasive pest.</title>
        <authorList>
            <person name="Cucini C."/>
            <person name="Boschi S."/>
            <person name="Funari R."/>
            <person name="Cardaioli E."/>
            <person name="Iannotti N."/>
            <person name="Marturano G."/>
            <person name="Paoli F."/>
            <person name="Bruttini M."/>
            <person name="Carapelli A."/>
            <person name="Frati F."/>
            <person name="Nardi F."/>
        </authorList>
    </citation>
    <scope>NUCLEOTIDE SEQUENCE [LARGE SCALE GENOMIC DNA]</scope>
    <source>
        <strain evidence="1">DMR45628</strain>
    </source>
</reference>
<dbReference type="AlphaFoldDB" id="A0AAW1IXJ1"/>
<gene>
    <name evidence="1" type="ORF">QE152_g33208</name>
</gene>
<comment type="caution">
    <text evidence="1">The sequence shown here is derived from an EMBL/GenBank/DDBJ whole genome shotgun (WGS) entry which is preliminary data.</text>
</comment>
<evidence type="ECO:0000313" key="2">
    <source>
        <dbReference type="Proteomes" id="UP001458880"/>
    </source>
</evidence>
<protein>
    <submittedName>
        <fullName evidence="1">Uncharacterized protein</fullName>
    </submittedName>
</protein>